<organism evidence="1 2">
    <name type="scientific">Spizellomyces punctatus (strain DAOM BR117)</name>
    <dbReference type="NCBI Taxonomy" id="645134"/>
    <lineage>
        <taxon>Eukaryota</taxon>
        <taxon>Fungi</taxon>
        <taxon>Fungi incertae sedis</taxon>
        <taxon>Chytridiomycota</taxon>
        <taxon>Chytridiomycota incertae sedis</taxon>
        <taxon>Chytridiomycetes</taxon>
        <taxon>Spizellomycetales</taxon>
        <taxon>Spizellomycetaceae</taxon>
        <taxon>Spizellomyces</taxon>
    </lineage>
</organism>
<evidence type="ECO:0000313" key="1">
    <source>
        <dbReference type="EMBL" id="KNC99979.1"/>
    </source>
</evidence>
<dbReference type="VEuPathDB" id="FungiDB:SPPG_05354"/>
<dbReference type="AlphaFoldDB" id="A0A0L0HGE3"/>
<dbReference type="EMBL" id="KQ257457">
    <property type="protein sequence ID" value="KNC99979.1"/>
    <property type="molecule type" value="Genomic_DNA"/>
</dbReference>
<accession>A0A0L0HGE3</accession>
<protein>
    <submittedName>
        <fullName evidence="1">Uncharacterized protein</fullName>
    </submittedName>
</protein>
<dbReference type="RefSeq" id="XP_016608019.1">
    <property type="nucleotide sequence ID" value="XM_016753572.1"/>
</dbReference>
<dbReference type="Proteomes" id="UP000053201">
    <property type="component" value="Unassembled WGS sequence"/>
</dbReference>
<evidence type="ECO:0000313" key="2">
    <source>
        <dbReference type="Proteomes" id="UP000053201"/>
    </source>
</evidence>
<keyword evidence="2" id="KW-1185">Reference proteome</keyword>
<dbReference type="InParanoid" id="A0A0L0HGE3"/>
<sequence length="157" mass="16582">MTIQHDAKPKLITASEDPFLHPLPLTLPGTDRQTGLWYLLPHIWDSLWLTIPPPVRATIASVSVPYLLFCVGNSLSGGASVSFGTKLWDLIRLGQQAGFSAMGGQGRVGGDGGIGGFVGGAVTAGACILGFMWVKKFVNGEVRDVKSTTRDGGSKDK</sequence>
<reference evidence="1 2" key="1">
    <citation type="submission" date="2009-08" db="EMBL/GenBank/DDBJ databases">
        <title>The Genome Sequence of Spizellomyces punctatus strain DAOM BR117.</title>
        <authorList>
            <consortium name="The Broad Institute Genome Sequencing Platform"/>
            <person name="Russ C."/>
            <person name="Cuomo C."/>
            <person name="Shea T."/>
            <person name="Young S.K."/>
            <person name="Zeng Q."/>
            <person name="Koehrsen M."/>
            <person name="Haas B."/>
            <person name="Borodovsky M."/>
            <person name="Guigo R."/>
            <person name="Alvarado L."/>
            <person name="Berlin A."/>
            <person name="Bochicchio J."/>
            <person name="Borenstein D."/>
            <person name="Chapman S."/>
            <person name="Chen Z."/>
            <person name="Engels R."/>
            <person name="Freedman E."/>
            <person name="Gellesch M."/>
            <person name="Goldberg J."/>
            <person name="Griggs A."/>
            <person name="Gujja S."/>
            <person name="Heiman D."/>
            <person name="Hepburn T."/>
            <person name="Howarth C."/>
            <person name="Jen D."/>
            <person name="Larson L."/>
            <person name="Lewis B."/>
            <person name="Mehta T."/>
            <person name="Park D."/>
            <person name="Pearson M."/>
            <person name="Roberts A."/>
            <person name="Saif S."/>
            <person name="Shenoy N."/>
            <person name="Sisk P."/>
            <person name="Stolte C."/>
            <person name="Sykes S."/>
            <person name="Thomson T."/>
            <person name="Walk T."/>
            <person name="White J."/>
            <person name="Yandava C."/>
            <person name="Burger G."/>
            <person name="Gray M.W."/>
            <person name="Holland P.W.H."/>
            <person name="King N."/>
            <person name="Lang F.B.F."/>
            <person name="Roger A.J."/>
            <person name="Ruiz-Trillo I."/>
            <person name="Lander E."/>
            <person name="Nusbaum C."/>
        </authorList>
    </citation>
    <scope>NUCLEOTIDE SEQUENCE [LARGE SCALE GENOMIC DNA]</scope>
    <source>
        <strain evidence="1 2">DAOM BR117</strain>
    </source>
</reference>
<dbReference type="OrthoDB" id="2159056at2759"/>
<proteinExistence type="predicted"/>
<name>A0A0L0HGE3_SPIPD</name>
<dbReference type="GeneID" id="27688735"/>
<gene>
    <name evidence="1" type="ORF">SPPG_05354</name>
</gene>